<sequence>MQRTQIAIVGAGPTGLLLGALLHRAGISNVIVERCRAEDILARSQACVLEDDSIAVLNAAGLSLGAQALRQDSLLLSVDGRSHRVELARLTAGRGLTQCSQTELTRSLMRARAAAGMHTIYEAQQVSLHGFLGADAPLLRYRKQDQDHEIRCDYIAGCDGFHGVSRASVPPDAYRCYERLYPFGWLGVLAECPAAAPELLLAQHPRGFALSVMAGPQRSHSYIQCSLSDRLTQWSDTQFWAELRRRLGPDLGSTLPVAPALDMSITPLRSFVLEPVRFGRLLLAGDAAHVVPPTGAKGLNLAATDTQELSEALAQACRGDHAEQGLNNYSERALRRTWRAERFSWALTRLLHSFPDQNSFDQRIQQAELEHLLDSRAAQTVLAESFVGQPASAGGAPGVFT</sequence>
<dbReference type="InterPro" id="IPR036188">
    <property type="entry name" value="FAD/NAD-bd_sf"/>
</dbReference>
<feature type="domain" description="FAD-binding" evidence="3">
    <location>
        <begin position="3"/>
        <end position="344"/>
    </location>
</feature>
<dbReference type="EMBL" id="JAVXZY010000003">
    <property type="protein sequence ID" value="MDT8999619.1"/>
    <property type="molecule type" value="Genomic_DNA"/>
</dbReference>
<gene>
    <name evidence="4" type="ORF">RQP53_10115</name>
</gene>
<comment type="caution">
    <text evidence="4">The sequence shown here is derived from an EMBL/GenBank/DDBJ whole genome shotgun (WGS) entry which is preliminary data.</text>
</comment>
<evidence type="ECO:0000259" key="3">
    <source>
        <dbReference type="Pfam" id="PF01494"/>
    </source>
</evidence>
<protein>
    <submittedName>
        <fullName evidence="4">4-hydroxybenzoate 3-monooxygenase</fullName>
    </submittedName>
</protein>
<organism evidence="4 5">
    <name type="scientific">Roseateles aquae</name>
    <dbReference type="NCBI Taxonomy" id="3077235"/>
    <lineage>
        <taxon>Bacteria</taxon>
        <taxon>Pseudomonadati</taxon>
        <taxon>Pseudomonadota</taxon>
        <taxon>Betaproteobacteria</taxon>
        <taxon>Burkholderiales</taxon>
        <taxon>Sphaerotilaceae</taxon>
        <taxon>Roseateles</taxon>
    </lineage>
</organism>
<proteinExistence type="predicted"/>
<keyword evidence="1" id="KW-0285">Flavoprotein</keyword>
<dbReference type="Pfam" id="PF01494">
    <property type="entry name" value="FAD_binding_3"/>
    <property type="match status" value="1"/>
</dbReference>
<dbReference type="PANTHER" id="PTHR43004:SF3">
    <property type="entry name" value="P-HYDROXYBENZOATE HYDROXYLASE"/>
    <property type="match status" value="1"/>
</dbReference>
<evidence type="ECO:0000256" key="1">
    <source>
        <dbReference type="ARBA" id="ARBA00022630"/>
    </source>
</evidence>
<dbReference type="SUPFAM" id="SSF54373">
    <property type="entry name" value="FAD-linked reductases, C-terminal domain"/>
    <property type="match status" value="1"/>
</dbReference>
<dbReference type="Proteomes" id="UP001246372">
    <property type="component" value="Unassembled WGS sequence"/>
</dbReference>
<dbReference type="InterPro" id="IPR050641">
    <property type="entry name" value="RIFMO-like"/>
</dbReference>
<evidence type="ECO:0000313" key="5">
    <source>
        <dbReference type="Proteomes" id="UP001246372"/>
    </source>
</evidence>
<dbReference type="Gene3D" id="3.50.50.60">
    <property type="entry name" value="FAD/NAD(P)-binding domain"/>
    <property type="match status" value="1"/>
</dbReference>
<keyword evidence="2" id="KW-0274">FAD</keyword>
<reference evidence="4" key="1">
    <citation type="submission" date="2023-09" db="EMBL/GenBank/DDBJ databases">
        <title>Paucibacter sp. APW11 Genome sequencing and assembly.</title>
        <authorList>
            <person name="Kim I."/>
        </authorList>
    </citation>
    <scope>NUCLEOTIDE SEQUENCE</scope>
    <source>
        <strain evidence="4">APW11</strain>
    </source>
</reference>
<dbReference type="PRINTS" id="PR00420">
    <property type="entry name" value="RNGMNOXGNASE"/>
</dbReference>
<dbReference type="RefSeq" id="WP_315650179.1">
    <property type="nucleotide sequence ID" value="NZ_JAVXZY010000003.1"/>
</dbReference>
<keyword evidence="5" id="KW-1185">Reference proteome</keyword>
<evidence type="ECO:0000256" key="2">
    <source>
        <dbReference type="ARBA" id="ARBA00022827"/>
    </source>
</evidence>
<dbReference type="SUPFAM" id="SSF51905">
    <property type="entry name" value="FAD/NAD(P)-binding domain"/>
    <property type="match status" value="1"/>
</dbReference>
<dbReference type="Gene3D" id="3.30.9.10">
    <property type="entry name" value="D-Amino Acid Oxidase, subunit A, domain 2"/>
    <property type="match status" value="1"/>
</dbReference>
<name>A0ABU3PAL0_9BURK</name>
<dbReference type="NCBIfam" id="NF006091">
    <property type="entry name" value="PRK08243.1"/>
    <property type="match status" value="1"/>
</dbReference>
<dbReference type="PANTHER" id="PTHR43004">
    <property type="entry name" value="TRK SYSTEM POTASSIUM UPTAKE PROTEIN"/>
    <property type="match status" value="1"/>
</dbReference>
<dbReference type="InterPro" id="IPR002938">
    <property type="entry name" value="FAD-bd"/>
</dbReference>
<accession>A0ABU3PAL0</accession>
<evidence type="ECO:0000313" key="4">
    <source>
        <dbReference type="EMBL" id="MDT8999619.1"/>
    </source>
</evidence>